<dbReference type="STRING" id="560819.SAMN05428998_11913"/>
<evidence type="ECO:0000256" key="3">
    <source>
        <dbReference type="RuleBase" id="RU000363"/>
    </source>
</evidence>
<dbReference type="PANTHER" id="PTHR43391">
    <property type="entry name" value="RETINOL DEHYDROGENASE-RELATED"/>
    <property type="match status" value="1"/>
</dbReference>
<gene>
    <name evidence="4" type="ORF">SAMN05428998_11913</name>
</gene>
<reference evidence="4 5" key="1">
    <citation type="submission" date="2017-04" db="EMBL/GenBank/DDBJ databases">
        <authorList>
            <person name="Afonso C.L."/>
            <person name="Miller P.J."/>
            <person name="Scott M.A."/>
            <person name="Spackman E."/>
            <person name="Goraichik I."/>
            <person name="Dimitrov K.M."/>
            <person name="Suarez D.L."/>
            <person name="Swayne D.E."/>
        </authorList>
    </citation>
    <scope>NUCLEOTIDE SEQUENCE [LARGE SCALE GENOMIC DNA]</scope>
    <source>
        <strain evidence="4 5">USBA 355</strain>
    </source>
</reference>
<sequence length="242" mass="24543">MKIQGSVALVTGANRGLGLAFARALLARGAAKVYAAARDPASVALPGVVPLQLDVTRPEQVAAAAEAAGDVTLLVNNAGIARLGGFLDEGAVEDLRAHFETNVVGPLAMARAFAPVLARNGGGALLDVLSVASWVTGPLLATYSASKAAAWALTNGLRSELAGQGTQVLGLHASFIDTGMVSGLEVPKSSPEAVVAEALDALERGDSQALTDDFSRKVQQGLSGQPPVYLKVIADPRKGTAG</sequence>
<dbReference type="NCBIfam" id="NF006119">
    <property type="entry name" value="PRK08264.1-5"/>
    <property type="match status" value="1"/>
</dbReference>
<evidence type="ECO:0000313" key="4">
    <source>
        <dbReference type="EMBL" id="SMF53263.1"/>
    </source>
</evidence>
<protein>
    <submittedName>
        <fullName evidence="4">Short-chain dehydrogenase</fullName>
    </submittedName>
</protein>
<accession>A0A1Y6CBB3</accession>
<organism evidence="4 5">
    <name type="scientific">Tistlia consotensis USBA 355</name>
    <dbReference type="NCBI Taxonomy" id="560819"/>
    <lineage>
        <taxon>Bacteria</taxon>
        <taxon>Pseudomonadati</taxon>
        <taxon>Pseudomonadota</taxon>
        <taxon>Alphaproteobacteria</taxon>
        <taxon>Rhodospirillales</taxon>
        <taxon>Rhodovibrionaceae</taxon>
        <taxon>Tistlia</taxon>
    </lineage>
</organism>
<dbReference type="GO" id="GO:0005829">
    <property type="term" value="C:cytosol"/>
    <property type="evidence" value="ECO:0007669"/>
    <property type="project" value="TreeGrafter"/>
</dbReference>
<name>A0A1Y6CBB3_9PROT</name>
<keyword evidence="2" id="KW-0560">Oxidoreductase</keyword>
<dbReference type="Proteomes" id="UP000192917">
    <property type="component" value="Unassembled WGS sequence"/>
</dbReference>
<dbReference type="SUPFAM" id="SSF51735">
    <property type="entry name" value="NAD(P)-binding Rossmann-fold domains"/>
    <property type="match status" value="1"/>
</dbReference>
<dbReference type="GO" id="GO:0016491">
    <property type="term" value="F:oxidoreductase activity"/>
    <property type="evidence" value="ECO:0007669"/>
    <property type="project" value="UniProtKB-KW"/>
</dbReference>
<dbReference type="Pfam" id="PF00106">
    <property type="entry name" value="adh_short"/>
    <property type="match status" value="1"/>
</dbReference>
<dbReference type="InterPro" id="IPR002347">
    <property type="entry name" value="SDR_fam"/>
</dbReference>
<dbReference type="RefSeq" id="WP_085124512.1">
    <property type="nucleotide sequence ID" value="NZ_FWZX01000019.1"/>
</dbReference>
<dbReference type="NCBIfam" id="NF006117">
    <property type="entry name" value="PRK08264.1-3"/>
    <property type="match status" value="1"/>
</dbReference>
<dbReference type="EMBL" id="FWZX01000019">
    <property type="protein sequence ID" value="SMF53263.1"/>
    <property type="molecule type" value="Genomic_DNA"/>
</dbReference>
<evidence type="ECO:0000256" key="1">
    <source>
        <dbReference type="ARBA" id="ARBA00006484"/>
    </source>
</evidence>
<dbReference type="InterPro" id="IPR020904">
    <property type="entry name" value="Sc_DH/Rdtase_CS"/>
</dbReference>
<dbReference type="Gene3D" id="3.40.50.720">
    <property type="entry name" value="NAD(P)-binding Rossmann-like Domain"/>
    <property type="match status" value="1"/>
</dbReference>
<proteinExistence type="inferred from homology"/>
<dbReference type="AlphaFoldDB" id="A0A1Y6CBB3"/>
<evidence type="ECO:0000256" key="2">
    <source>
        <dbReference type="ARBA" id="ARBA00023002"/>
    </source>
</evidence>
<keyword evidence="5" id="KW-1185">Reference proteome</keyword>
<comment type="similarity">
    <text evidence="1 3">Belongs to the short-chain dehydrogenases/reductases (SDR) family.</text>
</comment>
<dbReference type="PRINTS" id="PR00081">
    <property type="entry name" value="GDHRDH"/>
</dbReference>
<dbReference type="PRINTS" id="PR00080">
    <property type="entry name" value="SDRFAMILY"/>
</dbReference>
<dbReference type="InterPro" id="IPR036291">
    <property type="entry name" value="NAD(P)-bd_dom_sf"/>
</dbReference>
<dbReference type="PROSITE" id="PS00061">
    <property type="entry name" value="ADH_SHORT"/>
    <property type="match status" value="1"/>
</dbReference>
<evidence type="ECO:0000313" key="5">
    <source>
        <dbReference type="Proteomes" id="UP000192917"/>
    </source>
</evidence>
<dbReference type="PANTHER" id="PTHR43391:SF91">
    <property type="entry name" value="OS04G0390700 PROTEIN"/>
    <property type="match status" value="1"/>
</dbReference>